<dbReference type="CDD" id="cd06127">
    <property type="entry name" value="DEDDh"/>
    <property type="match status" value="1"/>
</dbReference>
<name>A0A9D2SCG9_9FIRM</name>
<gene>
    <name evidence="11" type="primary">polC</name>
    <name evidence="15" type="ORF">H9763_05630</name>
</gene>
<evidence type="ECO:0000256" key="2">
    <source>
        <dbReference type="ARBA" id="ARBA00022490"/>
    </source>
</evidence>
<keyword evidence="9 11" id="KW-0239">DNA-directed DNA polymerase</keyword>
<reference evidence="15" key="1">
    <citation type="journal article" date="2021" name="PeerJ">
        <title>Extensive microbial diversity within the chicken gut microbiome revealed by metagenomics and culture.</title>
        <authorList>
            <person name="Gilroy R."/>
            <person name="Ravi A."/>
            <person name="Getino M."/>
            <person name="Pursley I."/>
            <person name="Horton D.L."/>
            <person name="Alikhan N.F."/>
            <person name="Baker D."/>
            <person name="Gharbi K."/>
            <person name="Hall N."/>
            <person name="Watson M."/>
            <person name="Adriaenssens E.M."/>
            <person name="Foster-Nyarko E."/>
            <person name="Jarju S."/>
            <person name="Secka A."/>
            <person name="Antonio M."/>
            <person name="Oren A."/>
            <person name="Chaudhuri R.R."/>
            <person name="La Ragione R."/>
            <person name="Hildebrand F."/>
            <person name="Pallen M.J."/>
        </authorList>
    </citation>
    <scope>NUCLEOTIDE SEQUENCE</scope>
    <source>
        <strain evidence="15">USAMLcec3-2134</strain>
    </source>
</reference>
<dbReference type="Pfam" id="PF17657">
    <property type="entry name" value="DNA_pol3_finger"/>
    <property type="match status" value="1"/>
</dbReference>
<dbReference type="Pfam" id="PF07733">
    <property type="entry name" value="DNA_pol3_alpha"/>
    <property type="match status" value="2"/>
</dbReference>
<evidence type="ECO:0000256" key="12">
    <source>
        <dbReference type="SAM" id="MobiDB-lite"/>
    </source>
</evidence>
<dbReference type="InterPro" id="IPR036397">
    <property type="entry name" value="RNaseH_sf"/>
</dbReference>
<dbReference type="InterPro" id="IPR006054">
    <property type="entry name" value="DnaQ"/>
</dbReference>
<accession>A0A9D2SCG9</accession>
<evidence type="ECO:0000256" key="11">
    <source>
        <dbReference type="HAMAP-Rule" id="MF_00356"/>
    </source>
</evidence>
<dbReference type="EC" id="2.7.7.7" evidence="11"/>
<keyword evidence="6 11" id="KW-0540">Nuclease</keyword>
<evidence type="ECO:0000256" key="4">
    <source>
        <dbReference type="ARBA" id="ARBA00022695"/>
    </source>
</evidence>
<evidence type="ECO:0000256" key="1">
    <source>
        <dbReference type="ARBA" id="ARBA00003452"/>
    </source>
</evidence>
<dbReference type="InterPro" id="IPR004013">
    <property type="entry name" value="PHP_dom"/>
</dbReference>
<dbReference type="InterPro" id="IPR011708">
    <property type="entry name" value="DNA_pol3_alpha_NTPase_dom"/>
</dbReference>
<comment type="function">
    <text evidence="1 11">Required for replicative DNA synthesis. This DNA polymerase also exhibits 3' to 5' exonuclease activity.</text>
</comment>
<feature type="compositionally biased region" description="Basic and acidic residues" evidence="12">
    <location>
        <begin position="256"/>
        <end position="267"/>
    </location>
</feature>
<dbReference type="Gene3D" id="2.40.50.140">
    <property type="entry name" value="Nucleic acid-binding proteins"/>
    <property type="match status" value="1"/>
</dbReference>
<dbReference type="InterPro" id="IPR006308">
    <property type="entry name" value="Pol_III_a_PolC-type_gram_pos"/>
</dbReference>
<protein>
    <recommendedName>
        <fullName evidence="11">DNA polymerase III PolC-type</fullName>
        <shortName evidence="11">PolIII</shortName>
        <ecNumber evidence="11">2.7.7.7</ecNumber>
    </recommendedName>
</protein>
<comment type="subcellular location">
    <subcellularLocation>
        <location evidence="11">Cytoplasm</location>
    </subcellularLocation>
</comment>
<dbReference type="Pfam" id="PF14480">
    <property type="entry name" value="DNA_pol3_a_NI"/>
    <property type="match status" value="1"/>
</dbReference>
<organism evidence="15 16">
    <name type="scientific">Candidatus Eisenbergiella merdigallinarum</name>
    <dbReference type="NCBI Taxonomy" id="2838552"/>
    <lineage>
        <taxon>Bacteria</taxon>
        <taxon>Bacillati</taxon>
        <taxon>Bacillota</taxon>
        <taxon>Clostridia</taxon>
        <taxon>Lachnospirales</taxon>
        <taxon>Lachnospiraceae</taxon>
        <taxon>Eisenbergiella</taxon>
    </lineage>
</organism>
<feature type="domain" description="Polymerase/histidinol phosphatase N-terminal" evidence="14">
    <location>
        <begin position="397"/>
        <end position="484"/>
    </location>
</feature>
<dbReference type="NCBIfam" id="TIGR01405">
    <property type="entry name" value="polC_Gram_pos"/>
    <property type="match status" value="1"/>
</dbReference>
<evidence type="ECO:0000313" key="16">
    <source>
        <dbReference type="Proteomes" id="UP000886883"/>
    </source>
</evidence>
<dbReference type="GO" id="GO:0005737">
    <property type="term" value="C:cytoplasm"/>
    <property type="evidence" value="ECO:0007669"/>
    <property type="project" value="UniProtKB-SubCell"/>
</dbReference>
<dbReference type="EMBL" id="DWXE01000020">
    <property type="protein sequence ID" value="HJB90935.1"/>
    <property type="molecule type" value="Genomic_DNA"/>
</dbReference>
<evidence type="ECO:0000259" key="13">
    <source>
        <dbReference type="SMART" id="SM00479"/>
    </source>
</evidence>
<dbReference type="InterPro" id="IPR012337">
    <property type="entry name" value="RNaseH-like_sf"/>
</dbReference>
<comment type="similarity">
    <text evidence="11">Belongs to the DNA polymerase type-C family. PolC subfamily.</text>
</comment>
<keyword evidence="8 11" id="KW-0269">Exonuclease</keyword>
<evidence type="ECO:0000256" key="6">
    <source>
        <dbReference type="ARBA" id="ARBA00022722"/>
    </source>
</evidence>
<keyword evidence="7 11" id="KW-0378">Hydrolase</keyword>
<evidence type="ECO:0000256" key="7">
    <source>
        <dbReference type="ARBA" id="ARBA00022801"/>
    </source>
</evidence>
<evidence type="ECO:0000256" key="9">
    <source>
        <dbReference type="ARBA" id="ARBA00022932"/>
    </source>
</evidence>
<evidence type="ECO:0000256" key="5">
    <source>
        <dbReference type="ARBA" id="ARBA00022705"/>
    </source>
</evidence>
<evidence type="ECO:0000256" key="10">
    <source>
        <dbReference type="ARBA" id="ARBA00049244"/>
    </source>
</evidence>
<dbReference type="Pfam" id="PF00929">
    <property type="entry name" value="RNase_T"/>
    <property type="match status" value="1"/>
</dbReference>
<dbReference type="InterPro" id="IPR013520">
    <property type="entry name" value="Ribonucl_H"/>
</dbReference>
<reference evidence="15" key="2">
    <citation type="submission" date="2021-04" db="EMBL/GenBank/DDBJ databases">
        <authorList>
            <person name="Gilroy R."/>
        </authorList>
    </citation>
    <scope>NUCLEOTIDE SEQUENCE</scope>
    <source>
        <strain evidence="15">USAMLcec3-2134</strain>
    </source>
</reference>
<dbReference type="Gene3D" id="6.10.140.1510">
    <property type="match status" value="1"/>
</dbReference>
<dbReference type="SUPFAM" id="SSF160975">
    <property type="entry name" value="AF1531-like"/>
    <property type="match status" value="1"/>
</dbReference>
<dbReference type="Pfam" id="PF14579">
    <property type="entry name" value="HHH_6"/>
    <property type="match status" value="1"/>
</dbReference>
<dbReference type="SMART" id="SM00481">
    <property type="entry name" value="POLIIIAc"/>
    <property type="match status" value="1"/>
</dbReference>
<keyword evidence="2 11" id="KW-0963">Cytoplasm</keyword>
<dbReference type="Proteomes" id="UP000886883">
    <property type="component" value="Unassembled WGS sequence"/>
</dbReference>
<dbReference type="GO" id="GO:0003677">
    <property type="term" value="F:DNA binding"/>
    <property type="evidence" value="ECO:0007669"/>
    <property type="project" value="UniProtKB-UniRule"/>
</dbReference>
<dbReference type="SMART" id="SM00479">
    <property type="entry name" value="EXOIII"/>
    <property type="match status" value="1"/>
</dbReference>
<evidence type="ECO:0000313" key="15">
    <source>
        <dbReference type="EMBL" id="HJB90935.1"/>
    </source>
</evidence>
<feature type="compositionally biased region" description="Basic and acidic residues" evidence="12">
    <location>
        <begin position="196"/>
        <end position="212"/>
    </location>
</feature>
<dbReference type="FunFam" id="3.30.420.10:FF:000045">
    <property type="entry name" value="3'-5' exonuclease DinG"/>
    <property type="match status" value="1"/>
</dbReference>
<dbReference type="Pfam" id="PF02811">
    <property type="entry name" value="PHP"/>
    <property type="match status" value="1"/>
</dbReference>
<dbReference type="GO" id="GO:0008408">
    <property type="term" value="F:3'-5' exonuclease activity"/>
    <property type="evidence" value="ECO:0007669"/>
    <property type="project" value="UniProtKB-UniRule"/>
</dbReference>
<comment type="catalytic activity">
    <reaction evidence="10 11">
        <text>DNA(n) + a 2'-deoxyribonucleoside 5'-triphosphate = DNA(n+1) + diphosphate</text>
        <dbReference type="Rhea" id="RHEA:22508"/>
        <dbReference type="Rhea" id="RHEA-COMP:17339"/>
        <dbReference type="Rhea" id="RHEA-COMP:17340"/>
        <dbReference type="ChEBI" id="CHEBI:33019"/>
        <dbReference type="ChEBI" id="CHEBI:61560"/>
        <dbReference type="ChEBI" id="CHEBI:173112"/>
        <dbReference type="EC" id="2.7.7.7"/>
    </reaction>
</comment>
<dbReference type="InterPro" id="IPR028112">
    <property type="entry name" value="DNA_PolC-type_N_I"/>
</dbReference>
<dbReference type="InterPro" id="IPR029460">
    <property type="entry name" value="DNAPol_HHH"/>
</dbReference>
<dbReference type="HAMAP" id="MF_00356">
    <property type="entry name" value="DNApol_PolC"/>
    <property type="match status" value="1"/>
</dbReference>
<feature type="region of interest" description="Disordered" evidence="12">
    <location>
        <begin position="184"/>
        <end position="267"/>
    </location>
</feature>
<dbReference type="CDD" id="cd04484">
    <property type="entry name" value="polC_OBF"/>
    <property type="match status" value="1"/>
</dbReference>
<dbReference type="InterPro" id="IPR004805">
    <property type="entry name" value="DnaE2/DnaE/PolC"/>
</dbReference>
<feature type="domain" description="Exonuclease" evidence="13">
    <location>
        <begin position="502"/>
        <end position="667"/>
    </location>
</feature>
<dbReference type="Gene3D" id="3.30.420.10">
    <property type="entry name" value="Ribonuclease H-like superfamily/Ribonuclease H"/>
    <property type="match status" value="1"/>
</dbReference>
<evidence type="ECO:0000259" key="14">
    <source>
        <dbReference type="SMART" id="SM00481"/>
    </source>
</evidence>
<dbReference type="Gene3D" id="3.20.20.140">
    <property type="entry name" value="Metal-dependent hydrolases"/>
    <property type="match status" value="2"/>
</dbReference>
<dbReference type="PANTHER" id="PTHR32294">
    <property type="entry name" value="DNA POLYMERASE III SUBUNIT ALPHA"/>
    <property type="match status" value="1"/>
</dbReference>
<dbReference type="Gene3D" id="1.10.150.700">
    <property type="entry name" value="PolC, middle finger domain"/>
    <property type="match status" value="1"/>
</dbReference>
<dbReference type="GO" id="GO:0003887">
    <property type="term" value="F:DNA-directed DNA polymerase activity"/>
    <property type="evidence" value="ECO:0007669"/>
    <property type="project" value="UniProtKB-UniRule"/>
</dbReference>
<dbReference type="PANTHER" id="PTHR32294:SF5">
    <property type="entry name" value="DNA POLYMERASE III POLC-TYPE"/>
    <property type="match status" value="1"/>
</dbReference>
<comment type="caution">
    <text evidence="15">The sequence shown here is derived from an EMBL/GenBank/DDBJ whole genome shotgun (WGS) entry which is preliminary data.</text>
</comment>
<keyword evidence="4 11" id="KW-0548">Nucleotidyltransferase</keyword>
<dbReference type="NCBIfam" id="NF001688">
    <property type="entry name" value="PRK00448.1"/>
    <property type="match status" value="1"/>
</dbReference>
<dbReference type="InterPro" id="IPR040982">
    <property type="entry name" value="DNA_pol3_finger"/>
</dbReference>
<dbReference type="InterPro" id="IPR012340">
    <property type="entry name" value="NA-bd_OB-fold"/>
</dbReference>
<proteinExistence type="inferred from homology"/>
<evidence type="ECO:0000256" key="3">
    <source>
        <dbReference type="ARBA" id="ARBA00022679"/>
    </source>
</evidence>
<keyword evidence="3 11" id="KW-0808">Transferase</keyword>
<dbReference type="Gene3D" id="1.10.150.870">
    <property type="match status" value="1"/>
</dbReference>
<evidence type="ECO:0000256" key="8">
    <source>
        <dbReference type="ARBA" id="ARBA00022839"/>
    </source>
</evidence>
<dbReference type="SUPFAM" id="SSF53098">
    <property type="entry name" value="Ribonuclease H-like"/>
    <property type="match status" value="1"/>
</dbReference>
<dbReference type="InterPro" id="IPR003141">
    <property type="entry name" value="Pol/His_phosphatase_N"/>
</dbReference>
<dbReference type="NCBIfam" id="TIGR00573">
    <property type="entry name" value="dnaq"/>
    <property type="match status" value="1"/>
</dbReference>
<keyword evidence="5 11" id="KW-0235">DNA replication</keyword>
<dbReference type="GO" id="GO:0006261">
    <property type="term" value="P:DNA-templated DNA replication"/>
    <property type="evidence" value="ECO:0007669"/>
    <property type="project" value="UniProtKB-UniRule"/>
</dbReference>
<dbReference type="Gene3D" id="3.30.1900.20">
    <property type="match status" value="2"/>
</dbReference>
<dbReference type="CDD" id="cd07435">
    <property type="entry name" value="PHP_PolIIIA_POLC"/>
    <property type="match status" value="1"/>
</dbReference>
<dbReference type="InterPro" id="IPR044923">
    <property type="entry name" value="PolC_middle_finger_sf"/>
</dbReference>
<sequence>MAKHFPEVFPGLNLKEEYRALFDKVEVERVTATRQKDFVRIYISCDRLIEKPIIFEVEEQIKNQLFSGCNITIKIQEKFHLSAQYDPEKLLEAYRESILLELKACSPVEYSIFKNAELSFESGGRLKLEVPDTVIVRERCPELIRILEKICCERCGIPVEVFAEYAQPGKNRSREEGEEVIARKVAEISGEASGGRQERREEEPSKPRKEARGAASAAGGEVPFEGGTVRSAGAGVREGRANGPAAGRKAGGFRGQRGEGRGDFCRGAKKSDNPDVLYGRDFDGEPIPMEEIIGEMGEVIIRGKILNLDKREIKNERTILIFDVTDFTDTMTIKIFTLNEQVNEITEGIRPGAFIRLKGLTMVDKFDGELTIGSIVGVKKIPDFTGSRMDHSARKRVELHCHTKMSDMDGVSEVKDIVKRAYQWGHPAIAITDHGVVQSFPDANHLVEDLWKAEKAKRKEAGDENPDRNDFFKVIYGCEAYLVDDLKEIVTGDRGQALRDPVYVVFDIETTGFSPVKNRIIEIGAVKVAGGEIVDRFSTFVNPGVPIPFRIEQLTSISDEMVMDAPPIETVLPEFLQFCDGAVFVAHNASFDMSFILENAKRQSLPLTPTYVDTVGIARVLLPNQAKHTLDAVAKTLGVSLENHHRAVDDAEATAEIFIRFLPMLEQKDCRTLSDVNRLGDSSPDLVKRLPSYHAILLAKNDIGRVNLYTLVSESHLNYFHKTPRVPKSLLARHREGLILGSACEAGELYRALLDEQSDAQIARIVNFYDYLEIQPTGNNLFMIESERIENVRSVEDIQNINRRIVQLGEQFNKPVVATCDVHFLDPADEVYRRIIMAGKGFKDADDQAPLYLRTTEEMLEEFQYLGSRKAEEVVITNPNFIADQVEPISPVRPDKCPPVIPDSDRTLTDICYRKAHELYGEDLPQIVVDRLEKELNSIIKNGFAVMYIIAQKLVWKSVEDGYLVGSRGSVGSSLVAFMAGITEVNSLSAHYRCPKCHYYDFDSEEVKAFSGNAGCDMPDKACPVCGEPLIKDGFDIPFETFLGFKGDKEPDIDLNFSGEYQSKAHKYTEVIFGAGQTFRAGTIGTLADKTAFGYVKNYFEERGKKKRVCEINRIVQGCTGIRRSTGQHPGGIVVLPVGEDINSFTPVQHPANDMTTDIVTTHFDYHSIDHNLLKLDILGHDDPTMIRMLQDLTGVDPTKIPLDDPQVMSLFQNTSALGIAPEQIDGCPVGSLGIPEFGTDFVIQMLLDTKPQCFSDLIRIAGLGHGTDVWLGNAQTLIQNGDATISTAICCRDDIMIYLINKGMDPSLSFSTMESVRKGKGLKPEMEAAMKEAGVPDWYIWSCKKIKYMFPKAHAAAYVMMAWRIAYCKVNYPLAYYAAYFSIRASAFSYEIMCQGQQHLEAVMADYKRRSDSLSQKEQASLKDMKIVQEMYARGFEFVPIDLFKAHSRNFQIMDGKIMPSLNSIDGLGEKAADAIVEAAKDGPFLSKDDFRDRSKASKTIVEMLDSLGILGDLPESNQISLFDFMAG</sequence>